<evidence type="ECO:0000313" key="8">
    <source>
        <dbReference type="EMBL" id="KAA5316174.1"/>
    </source>
</evidence>
<dbReference type="FunFam" id="3.20.20.100:FF:000015">
    <property type="entry name" value="Oxidoreductase, aldo/keto reductase family"/>
    <property type="match status" value="1"/>
</dbReference>
<dbReference type="SUPFAM" id="SSF51430">
    <property type="entry name" value="NAD(P)-linked oxidoreductase"/>
    <property type="match status" value="1"/>
</dbReference>
<dbReference type="PIRSF" id="PIRSF000097">
    <property type="entry name" value="AKR"/>
    <property type="match status" value="1"/>
</dbReference>
<dbReference type="PROSITE" id="PS00798">
    <property type="entry name" value="ALDOKETO_REDUCTASE_1"/>
    <property type="match status" value="1"/>
</dbReference>
<dbReference type="Pfam" id="PF00248">
    <property type="entry name" value="Aldo_ket_red"/>
    <property type="match status" value="1"/>
</dbReference>
<dbReference type="PRINTS" id="PR00069">
    <property type="entry name" value="ALDKETRDTASE"/>
</dbReference>
<sequence>MEYVKLNNGVDMPLLGFGVYQIAPEICEQCVLDAIETGYRLIDTAAAYMNEQAVGAAIRSSSVARGELFVTTKLWVQDAGYDGTKRAFYRSLDRLGLEYLDLYLVHKPLGDYYGAWRALEELYKEGLIRAIGVCNFSPDRLVDLIHHNEIVPMVNQIETHVFWQRDEYQRLMQKKGVQHQSWGTFVEGRNGFFQNEILREIGEAHHKSIAQVALRWLTQRGVVCIPKSTHKERMAENFNIFDFKLSAEEMERIKSLDLDTTAFYSHENPNDVERLNNIRYDI</sequence>
<dbReference type="AlphaFoldDB" id="A0A6L3IPU2"/>
<keyword evidence="2" id="KW-0521">NADP</keyword>
<dbReference type="InterPro" id="IPR018170">
    <property type="entry name" value="Aldo/ket_reductase_CS"/>
</dbReference>
<accession>A0A6L3IPU2</accession>
<dbReference type="InterPro" id="IPR020471">
    <property type="entry name" value="AKR"/>
</dbReference>
<evidence type="ECO:0000259" key="7">
    <source>
        <dbReference type="Pfam" id="PF00248"/>
    </source>
</evidence>
<dbReference type="PROSITE" id="PS00062">
    <property type="entry name" value="ALDOKETO_REDUCTASE_2"/>
    <property type="match status" value="1"/>
</dbReference>
<dbReference type="RefSeq" id="WP_117543283.1">
    <property type="nucleotide sequence ID" value="NZ_JAWLQW010000002.1"/>
</dbReference>
<evidence type="ECO:0000256" key="6">
    <source>
        <dbReference type="PIRSR" id="PIRSR000097-3"/>
    </source>
</evidence>
<comment type="similarity">
    <text evidence="1">Belongs to the aldo/keto reductase family.</text>
</comment>
<gene>
    <name evidence="8" type="ORF">F2Z07_18175</name>
</gene>
<dbReference type="Gene3D" id="3.20.20.100">
    <property type="entry name" value="NADP-dependent oxidoreductase domain"/>
    <property type="match status" value="1"/>
</dbReference>
<evidence type="ECO:0000256" key="2">
    <source>
        <dbReference type="ARBA" id="ARBA00022857"/>
    </source>
</evidence>
<feature type="domain" description="NADP-dependent oxidoreductase" evidence="7">
    <location>
        <begin position="24"/>
        <end position="257"/>
    </location>
</feature>
<dbReference type="PANTHER" id="PTHR43827">
    <property type="entry name" value="2,5-DIKETO-D-GLUCONIC ACID REDUCTASE"/>
    <property type="match status" value="1"/>
</dbReference>
<dbReference type="InterPro" id="IPR023210">
    <property type="entry name" value="NADP_OxRdtase_dom"/>
</dbReference>
<evidence type="ECO:0000256" key="1">
    <source>
        <dbReference type="ARBA" id="ARBA00007905"/>
    </source>
</evidence>
<dbReference type="EMBL" id="VVZV01000023">
    <property type="protein sequence ID" value="KAA5316174.1"/>
    <property type="molecule type" value="Genomic_DNA"/>
</dbReference>
<dbReference type="GO" id="GO:0016616">
    <property type="term" value="F:oxidoreductase activity, acting on the CH-OH group of donors, NAD or NADP as acceptor"/>
    <property type="evidence" value="ECO:0007669"/>
    <property type="project" value="UniProtKB-ARBA"/>
</dbReference>
<evidence type="ECO:0000256" key="5">
    <source>
        <dbReference type="PIRSR" id="PIRSR000097-2"/>
    </source>
</evidence>
<keyword evidence="3" id="KW-0560">Oxidoreductase</keyword>
<dbReference type="InterPro" id="IPR036812">
    <property type="entry name" value="NAD(P)_OxRdtase_dom_sf"/>
</dbReference>
<proteinExistence type="inferred from homology"/>
<dbReference type="CDD" id="cd19133">
    <property type="entry name" value="AKR_AKR5F1"/>
    <property type="match status" value="1"/>
</dbReference>
<evidence type="ECO:0000256" key="4">
    <source>
        <dbReference type="PIRSR" id="PIRSR000097-1"/>
    </source>
</evidence>
<dbReference type="PROSITE" id="PS00063">
    <property type="entry name" value="ALDOKETO_REDUCTASE_3"/>
    <property type="match status" value="1"/>
</dbReference>
<organism evidence="8 9">
    <name type="scientific">Phocaeicola dorei</name>
    <dbReference type="NCBI Taxonomy" id="357276"/>
    <lineage>
        <taxon>Bacteria</taxon>
        <taxon>Pseudomonadati</taxon>
        <taxon>Bacteroidota</taxon>
        <taxon>Bacteroidia</taxon>
        <taxon>Bacteroidales</taxon>
        <taxon>Bacteroidaceae</taxon>
        <taxon>Phocaeicola</taxon>
    </lineage>
</organism>
<name>A0A6L3IPU2_9BACT</name>
<feature type="active site" description="Proton donor" evidence="4">
    <location>
        <position position="48"/>
    </location>
</feature>
<feature type="site" description="Lowers pKa of active site Tyr" evidence="6">
    <location>
        <position position="73"/>
    </location>
</feature>
<reference evidence="8 9" key="1">
    <citation type="journal article" date="2019" name="Nat. Med.">
        <title>A library of human gut bacterial isolates paired with longitudinal multiomics data enables mechanistic microbiome research.</title>
        <authorList>
            <person name="Poyet M."/>
            <person name="Groussin M."/>
            <person name="Gibbons S.M."/>
            <person name="Avila-Pacheco J."/>
            <person name="Jiang X."/>
            <person name="Kearney S.M."/>
            <person name="Perrotta A.R."/>
            <person name="Berdy B."/>
            <person name="Zhao S."/>
            <person name="Lieberman T.D."/>
            <person name="Swanson P.K."/>
            <person name="Smith M."/>
            <person name="Roesemann S."/>
            <person name="Alexander J.E."/>
            <person name="Rich S.A."/>
            <person name="Livny J."/>
            <person name="Vlamakis H."/>
            <person name="Clish C."/>
            <person name="Bullock K."/>
            <person name="Deik A."/>
            <person name="Scott J."/>
            <person name="Pierce K.A."/>
            <person name="Xavier R.J."/>
            <person name="Alm E.J."/>
        </authorList>
    </citation>
    <scope>NUCLEOTIDE SEQUENCE [LARGE SCALE GENOMIC DNA]</scope>
    <source>
        <strain evidence="8 9">BIOML-A25</strain>
    </source>
</reference>
<evidence type="ECO:0000313" key="9">
    <source>
        <dbReference type="Proteomes" id="UP000481700"/>
    </source>
</evidence>
<dbReference type="PANTHER" id="PTHR43827:SF3">
    <property type="entry name" value="NADP-DEPENDENT OXIDOREDUCTASE DOMAIN-CONTAINING PROTEIN"/>
    <property type="match status" value="1"/>
</dbReference>
<comment type="caution">
    <text evidence="8">The sequence shown here is derived from an EMBL/GenBank/DDBJ whole genome shotgun (WGS) entry which is preliminary data.</text>
</comment>
<protein>
    <submittedName>
        <fullName evidence="8">Aldo/keto reductase</fullName>
    </submittedName>
</protein>
<evidence type="ECO:0000256" key="3">
    <source>
        <dbReference type="ARBA" id="ARBA00023002"/>
    </source>
</evidence>
<feature type="binding site" evidence="5">
    <location>
        <position position="106"/>
    </location>
    <ligand>
        <name>substrate</name>
    </ligand>
</feature>
<dbReference type="Proteomes" id="UP000481700">
    <property type="component" value="Unassembled WGS sequence"/>
</dbReference>